<reference evidence="2 3" key="1">
    <citation type="submission" date="2015-02" db="EMBL/GenBank/DDBJ databases">
        <title>Draft Genome Sequences of Two Closely-Related Aflatoxigenic Aspergillus Species Obtained from the Cote d'Ivoire.</title>
        <authorList>
            <person name="Moore G.G."/>
            <person name="Beltz S.B."/>
            <person name="Mack B.M."/>
        </authorList>
    </citation>
    <scope>NUCLEOTIDE SEQUENCE [LARGE SCALE GENOMIC DNA]</scope>
    <source>
        <strain evidence="2 3">SRRC1432</strain>
    </source>
</reference>
<accession>A0A0F8V0Z9</accession>
<gene>
    <name evidence="2" type="ORF">AOCH_002354</name>
</gene>
<proteinExistence type="predicted"/>
<evidence type="ECO:0000259" key="1">
    <source>
        <dbReference type="Pfam" id="PF24809"/>
    </source>
</evidence>
<dbReference type="Proteomes" id="UP000034947">
    <property type="component" value="Unassembled WGS sequence"/>
</dbReference>
<dbReference type="Pfam" id="PF24809">
    <property type="entry name" value="DUF7708"/>
    <property type="match status" value="1"/>
</dbReference>
<dbReference type="OrthoDB" id="4840035at2759"/>
<organism evidence="2 3">
    <name type="scientific">Aspergillus ochraceoroseus</name>
    <dbReference type="NCBI Taxonomy" id="138278"/>
    <lineage>
        <taxon>Eukaryota</taxon>
        <taxon>Fungi</taxon>
        <taxon>Dikarya</taxon>
        <taxon>Ascomycota</taxon>
        <taxon>Pezizomycotina</taxon>
        <taxon>Eurotiomycetes</taxon>
        <taxon>Eurotiomycetidae</taxon>
        <taxon>Eurotiales</taxon>
        <taxon>Aspergillaceae</taxon>
        <taxon>Aspergillus</taxon>
        <taxon>Aspergillus subgen. Nidulantes</taxon>
    </lineage>
</organism>
<feature type="domain" description="DUF7708" evidence="1">
    <location>
        <begin position="142"/>
        <end position="272"/>
    </location>
</feature>
<protein>
    <recommendedName>
        <fullName evidence="1">DUF7708 domain-containing protein</fullName>
    </recommendedName>
</protein>
<sequence>MAACTSDEPGTSNWLVSSFNDDPQEKGAADTLNRGLAAKMAVERYREEEPLSLRDQWNLFLQEAHEMAIDSVPDDEVLLLKQSQKLYASWNKFCKQLPDEKSQEMTSQIPSLRYLFQTIEAASKTWDEDKDTKNFGRIKKTFAKLCDNMNDHKALLSIIPTNDKYVSLLSGSLTAIAQASMNHQEIANGVANSLEELSEDIAYWSRLVQDSGNPKKIYRYVRELYVVVFEFLTEIFSKWSKSSWKRFLTSFDGNAFDKLFNEKRTRMRAIEQRMQRYIDLDFRKGVSQKLGEIEAGFRKMYRDQENTVVDQRNLMMELGADVQRLLDQRLGGLPMVGLAEVKDTSLPTSTSTSMLAITNSAVPLSMSVVSPGSRIHSKHNEEPSDIGEREHNAGHRYIKNEIVKLLNPLADKYGQDMKIVTATTSQASQAMINIRVKNNITTWIRSNEDESLWIQGPHDVSCPSLNTLTAVCLVALCNQQKIPSVSYFCDLRIEEFSKSKVFDQEQELMAMLKSLLVQMVLVMPDVVDSRLDFSQARFEKVLLDSVSFDDILQLLCDLRCVSPPYLHCVISGIEALEDRGNREYTKTLLRMLHGITSMHSSVVPSRSGRGFELLAKDTEHPRPRTTKICLTTNGYVDTLAQLVGDDQLRKIEYSQEAGESLDDESVSVMRYWHDQID</sequence>
<dbReference type="InterPro" id="IPR056125">
    <property type="entry name" value="DUF7708"/>
</dbReference>
<comment type="caution">
    <text evidence="2">The sequence shown here is derived from an EMBL/GenBank/DDBJ whole genome shotgun (WGS) entry which is preliminary data.</text>
</comment>
<name>A0A0F8V0Z9_9EURO</name>
<dbReference type="EMBL" id="JYKN01000169">
    <property type="protein sequence ID" value="KKK25439.1"/>
    <property type="molecule type" value="Genomic_DNA"/>
</dbReference>
<evidence type="ECO:0000313" key="3">
    <source>
        <dbReference type="Proteomes" id="UP000034947"/>
    </source>
</evidence>
<evidence type="ECO:0000313" key="2">
    <source>
        <dbReference type="EMBL" id="KKK25439.1"/>
    </source>
</evidence>
<dbReference type="VEuPathDB" id="FungiDB:P175DRAFT_0535609"/>
<dbReference type="AlphaFoldDB" id="A0A0F8V0Z9"/>
<keyword evidence="3" id="KW-1185">Reference proteome</keyword>